<keyword evidence="2" id="KW-1185">Reference proteome</keyword>
<accession>A0ABQ9IMY9</accession>
<gene>
    <name evidence="1" type="ORF">PR048_003393</name>
</gene>
<dbReference type="EMBL" id="JARBHB010000001">
    <property type="protein sequence ID" value="KAJ8898033.1"/>
    <property type="molecule type" value="Genomic_DNA"/>
</dbReference>
<proteinExistence type="predicted"/>
<evidence type="ECO:0000313" key="2">
    <source>
        <dbReference type="Proteomes" id="UP001159363"/>
    </source>
</evidence>
<reference evidence="1 2" key="1">
    <citation type="submission" date="2023-02" db="EMBL/GenBank/DDBJ databases">
        <title>LHISI_Scaffold_Assembly.</title>
        <authorList>
            <person name="Stuart O.P."/>
            <person name="Cleave R."/>
            <person name="Magrath M.J.L."/>
            <person name="Mikheyev A.S."/>
        </authorList>
    </citation>
    <scope>NUCLEOTIDE SEQUENCE [LARGE SCALE GENOMIC DNA]</scope>
    <source>
        <strain evidence="1">Daus_M_001</strain>
        <tissue evidence="1">Leg muscle</tissue>
    </source>
</reference>
<evidence type="ECO:0000313" key="1">
    <source>
        <dbReference type="EMBL" id="KAJ8898033.1"/>
    </source>
</evidence>
<comment type="caution">
    <text evidence="1">The sequence shown here is derived from an EMBL/GenBank/DDBJ whole genome shotgun (WGS) entry which is preliminary data.</text>
</comment>
<organism evidence="1 2">
    <name type="scientific">Dryococelus australis</name>
    <dbReference type="NCBI Taxonomy" id="614101"/>
    <lineage>
        <taxon>Eukaryota</taxon>
        <taxon>Metazoa</taxon>
        <taxon>Ecdysozoa</taxon>
        <taxon>Arthropoda</taxon>
        <taxon>Hexapoda</taxon>
        <taxon>Insecta</taxon>
        <taxon>Pterygota</taxon>
        <taxon>Neoptera</taxon>
        <taxon>Polyneoptera</taxon>
        <taxon>Phasmatodea</taxon>
        <taxon>Verophasmatodea</taxon>
        <taxon>Anareolatae</taxon>
        <taxon>Phasmatidae</taxon>
        <taxon>Eurycanthinae</taxon>
        <taxon>Dryococelus</taxon>
    </lineage>
</organism>
<name>A0ABQ9IMY9_9NEOP</name>
<dbReference type="Proteomes" id="UP001159363">
    <property type="component" value="Chromosome 1"/>
</dbReference>
<sequence length="110" mass="12065">MAARKRSDILVCGTNEAMMCYFEMLTSESSSSEDEMDCDNIRLVAANQSRAVDRQIIVLQSQVKITLLWILVVMLTGGGKSLVELVCHPFTGVSGIAPNLNFDNNPAEQL</sequence>
<protein>
    <submittedName>
        <fullName evidence="1">Uncharacterized protein</fullName>
    </submittedName>
</protein>